<keyword evidence="2" id="KW-1185">Reference proteome</keyword>
<dbReference type="KEGG" id="rev:HUE57_18515"/>
<dbReference type="Proteomes" id="UP000509658">
    <property type="component" value="Chromosome"/>
</dbReference>
<dbReference type="EMBL" id="CP054491">
    <property type="protein sequence ID" value="QKQ28054.1"/>
    <property type="molecule type" value="Genomic_DNA"/>
</dbReference>
<evidence type="ECO:0000313" key="2">
    <source>
        <dbReference type="Proteomes" id="UP000509658"/>
    </source>
</evidence>
<gene>
    <name evidence="1" type="ORF">HUE57_18515</name>
</gene>
<proteinExistence type="predicted"/>
<dbReference type="GO" id="GO:0046912">
    <property type="term" value="F:acyltransferase activity, acyl groups converted into alkyl on transfer"/>
    <property type="evidence" value="ECO:0007669"/>
    <property type="project" value="InterPro"/>
</dbReference>
<name>A0A6N0I0A8_9GAMM</name>
<dbReference type="SUPFAM" id="SSF48256">
    <property type="entry name" value="Citrate synthase"/>
    <property type="match status" value="1"/>
</dbReference>
<sequence>MALVSKRRFSDVLYLLFRGELPSAEESQLLDTLMVAMISPGPATPATQAAMLAGVGKTDPLHILPIGLGVLGRVAGAGEIEASMRFLSRSRRKEPYTLAEQLLAEYQPEHEGDHQIAPGFGSHYGDIDPIATKLSEHLIDLPGCGETLHWAVQFSKALQPANEGVLHTGIAAAIFVDFGIKPRAGGGLFQLLQAPGLLAHGLEQSNKPLTAMPFLEDEHYVFEE</sequence>
<protein>
    <submittedName>
        <fullName evidence="1">Citrate synthase</fullName>
    </submittedName>
</protein>
<reference evidence="1 2" key="1">
    <citation type="submission" date="2020-05" db="EMBL/GenBank/DDBJ databases">
        <title>Horizontal transmission and recombination maintain forever young bacterial symbiont genomes.</title>
        <authorList>
            <person name="Russell S.L."/>
            <person name="Pepper-Tunick E."/>
            <person name="Svedberg J."/>
            <person name="Byrne A."/>
            <person name="Ruelas Castillo J."/>
            <person name="Vollmers C."/>
            <person name="Beinart R.A."/>
            <person name="Corbett-Detig R."/>
        </authorList>
    </citation>
    <scope>NUCLEOTIDE SEQUENCE [LARGE SCALE GENOMIC DNA]</scope>
    <source>
        <strain evidence="1">Santa_Monica_outfall</strain>
    </source>
</reference>
<organism evidence="1 2">
    <name type="scientific">Candidatus Reidiella endopervernicosa</name>
    <dbReference type="NCBI Taxonomy" id="2738883"/>
    <lineage>
        <taxon>Bacteria</taxon>
        <taxon>Pseudomonadati</taxon>
        <taxon>Pseudomonadota</taxon>
        <taxon>Gammaproteobacteria</taxon>
        <taxon>Candidatus Reidiella</taxon>
    </lineage>
</organism>
<evidence type="ECO:0000313" key="1">
    <source>
        <dbReference type="EMBL" id="QKQ28054.1"/>
    </source>
</evidence>
<dbReference type="RefSeq" id="WP_174673676.1">
    <property type="nucleotide sequence ID" value="NZ_CP054491.1"/>
</dbReference>
<dbReference type="InterPro" id="IPR036969">
    <property type="entry name" value="Citrate_synthase_sf"/>
</dbReference>
<accession>A0A6N0I0A8</accession>
<dbReference type="AlphaFoldDB" id="A0A6N0I0A8"/>